<dbReference type="AlphaFoldDB" id="A0A0E3WBQ1"/>
<dbReference type="CDD" id="cd00130">
    <property type="entry name" value="PAS"/>
    <property type="match status" value="1"/>
</dbReference>
<dbReference type="PROSITE" id="PS50113">
    <property type="entry name" value="PAC"/>
    <property type="match status" value="1"/>
</dbReference>
<name>A0A0E3WBQ1_MYCLN</name>
<dbReference type="InterPro" id="IPR000014">
    <property type="entry name" value="PAS"/>
</dbReference>
<dbReference type="InterPro" id="IPR000160">
    <property type="entry name" value="GGDEF_dom"/>
</dbReference>
<feature type="transmembrane region" description="Helical" evidence="1">
    <location>
        <begin position="261"/>
        <end position="280"/>
    </location>
</feature>
<protein>
    <submittedName>
        <fullName evidence="4">PAS/PAC sensor-containing diguanylate cyclase</fullName>
    </submittedName>
</protein>
<feature type="domain" description="GGDEF" evidence="3">
    <location>
        <begin position="455"/>
        <end position="587"/>
    </location>
</feature>
<evidence type="ECO:0000259" key="3">
    <source>
        <dbReference type="PROSITE" id="PS50887"/>
    </source>
</evidence>
<dbReference type="EMBL" id="CTEE01000001">
    <property type="protein sequence ID" value="CQD08646.1"/>
    <property type="molecule type" value="Genomic_DNA"/>
</dbReference>
<feature type="transmembrane region" description="Helical" evidence="1">
    <location>
        <begin position="56"/>
        <end position="73"/>
    </location>
</feature>
<dbReference type="Proteomes" id="UP000199251">
    <property type="component" value="Unassembled WGS sequence"/>
</dbReference>
<feature type="transmembrane region" description="Helical" evidence="1">
    <location>
        <begin position="17"/>
        <end position="36"/>
    </location>
</feature>
<sequence length="599" mass="64150">MHVSGTDARLETALPRFARGILVFVIAVATVAWVGWTTGVELLTRLYPTWPVMTPWTALCLAALGVSALLQSGQPSRARVWTGRCLAVAVVIFGVVVLAEFATGRSFGLDQALFGDAVRLRQSSWPGRPSPQTAVSLLFVAATVALVRLDRGVRLLWPVCMAAGAAIPLVTVAAYLFDALALVGVSTSTGQAMATASTLLLVVVAASLARPDRPPLALLVGRPDWRSLVRLVGVLAAFPLVVALSRAAFVAVGLRGEHTEWTLSIVTGTVVVGAVTFYLSQREQKELIQKELVGKLRTDAENRYRILADNAVDIIVHLRGREVAWVSPSVVAALGGPPQRWLGAGFSGRIHDDDVDTVLTALRRIADGESVVQRFRILSVDSGYRWVDGHAKPYVDADGNTDGAIAALRLADDQVEAERRLERLAHFDTLTGLANRAEIMARLEAALAQPLPTGTFVGVLFCDVDHFKDINDTWGHGVGDIFLATLAARIGESVRRQDSVGRTGGDEILIVAPDIHGIDELAEIAEKIRRNTAEPIDVAGNAIRATLSIGSTIALPGEPVSSVMGRADAAMYHEKPGDTHAVARFSVERSLRRARRASS</sequence>
<keyword evidence="1" id="KW-0472">Membrane</keyword>
<feature type="domain" description="PAC" evidence="2">
    <location>
        <begin position="371"/>
        <end position="423"/>
    </location>
</feature>
<accession>A0A0E3WBQ1</accession>
<feature type="transmembrane region" description="Helical" evidence="1">
    <location>
        <begin position="189"/>
        <end position="208"/>
    </location>
</feature>
<feature type="transmembrane region" description="Helical" evidence="1">
    <location>
        <begin position="85"/>
        <end position="103"/>
    </location>
</feature>
<keyword evidence="1" id="KW-0812">Transmembrane</keyword>
<keyword evidence="1" id="KW-1133">Transmembrane helix</keyword>
<reference evidence="4 5" key="1">
    <citation type="submission" date="2015-03" db="EMBL/GenBank/DDBJ databases">
        <authorList>
            <person name="Urmite Genomes"/>
        </authorList>
    </citation>
    <scope>NUCLEOTIDE SEQUENCE [LARGE SCALE GENOMIC DNA]</scope>
    <source>
        <strain evidence="4 5">CSUR P1491</strain>
    </source>
</reference>
<dbReference type="CDD" id="cd01949">
    <property type="entry name" value="GGDEF"/>
    <property type="match status" value="1"/>
</dbReference>
<dbReference type="STRING" id="141349.BN1232_01557"/>
<dbReference type="Gene3D" id="3.30.450.20">
    <property type="entry name" value="PAS domain"/>
    <property type="match status" value="1"/>
</dbReference>
<evidence type="ECO:0000313" key="5">
    <source>
        <dbReference type="Proteomes" id="UP000199251"/>
    </source>
</evidence>
<proteinExistence type="predicted"/>
<dbReference type="PROSITE" id="PS50887">
    <property type="entry name" value="GGDEF"/>
    <property type="match status" value="1"/>
</dbReference>
<evidence type="ECO:0000259" key="2">
    <source>
        <dbReference type="PROSITE" id="PS50113"/>
    </source>
</evidence>
<dbReference type="InterPro" id="IPR052155">
    <property type="entry name" value="Biofilm_reg_signaling"/>
</dbReference>
<dbReference type="PANTHER" id="PTHR44757">
    <property type="entry name" value="DIGUANYLATE CYCLASE DGCP"/>
    <property type="match status" value="1"/>
</dbReference>
<dbReference type="OrthoDB" id="23692at2"/>
<dbReference type="InterPro" id="IPR043128">
    <property type="entry name" value="Rev_trsase/Diguanyl_cyclase"/>
</dbReference>
<dbReference type="InterPro" id="IPR035965">
    <property type="entry name" value="PAS-like_dom_sf"/>
</dbReference>
<dbReference type="InterPro" id="IPR013655">
    <property type="entry name" value="PAS_fold_3"/>
</dbReference>
<feature type="transmembrane region" description="Helical" evidence="1">
    <location>
        <begin position="130"/>
        <end position="149"/>
    </location>
</feature>
<dbReference type="InterPro" id="IPR000700">
    <property type="entry name" value="PAS-assoc_C"/>
</dbReference>
<evidence type="ECO:0000313" key="4">
    <source>
        <dbReference type="EMBL" id="CQD08646.1"/>
    </source>
</evidence>
<dbReference type="InterPro" id="IPR029787">
    <property type="entry name" value="Nucleotide_cyclase"/>
</dbReference>
<dbReference type="SUPFAM" id="SSF55073">
    <property type="entry name" value="Nucleotide cyclase"/>
    <property type="match status" value="1"/>
</dbReference>
<organism evidence="4 5">
    <name type="scientific">Mycobacterium lentiflavum</name>
    <dbReference type="NCBI Taxonomy" id="141349"/>
    <lineage>
        <taxon>Bacteria</taxon>
        <taxon>Bacillati</taxon>
        <taxon>Actinomycetota</taxon>
        <taxon>Actinomycetes</taxon>
        <taxon>Mycobacteriales</taxon>
        <taxon>Mycobacteriaceae</taxon>
        <taxon>Mycobacterium</taxon>
        <taxon>Mycobacterium simiae complex</taxon>
    </lineage>
</organism>
<dbReference type="SUPFAM" id="SSF55785">
    <property type="entry name" value="PYP-like sensor domain (PAS domain)"/>
    <property type="match status" value="1"/>
</dbReference>
<dbReference type="SMART" id="SM00267">
    <property type="entry name" value="GGDEF"/>
    <property type="match status" value="1"/>
</dbReference>
<dbReference type="Pfam" id="PF00990">
    <property type="entry name" value="GGDEF"/>
    <property type="match status" value="1"/>
</dbReference>
<gene>
    <name evidence="4" type="ORF">BN1232_01557</name>
</gene>
<feature type="transmembrane region" description="Helical" evidence="1">
    <location>
        <begin position="156"/>
        <end position="177"/>
    </location>
</feature>
<dbReference type="PANTHER" id="PTHR44757:SF2">
    <property type="entry name" value="BIOFILM ARCHITECTURE MAINTENANCE PROTEIN MBAA"/>
    <property type="match status" value="1"/>
</dbReference>
<dbReference type="NCBIfam" id="TIGR00254">
    <property type="entry name" value="GGDEF"/>
    <property type="match status" value="1"/>
</dbReference>
<dbReference type="Gene3D" id="3.30.70.270">
    <property type="match status" value="1"/>
</dbReference>
<dbReference type="Pfam" id="PF08447">
    <property type="entry name" value="PAS_3"/>
    <property type="match status" value="1"/>
</dbReference>
<evidence type="ECO:0000256" key="1">
    <source>
        <dbReference type="SAM" id="Phobius"/>
    </source>
</evidence>
<feature type="transmembrane region" description="Helical" evidence="1">
    <location>
        <begin position="228"/>
        <end position="249"/>
    </location>
</feature>
<dbReference type="RefSeq" id="WP_090600832.1">
    <property type="nucleotide sequence ID" value="NZ_CTEE01000001.1"/>
</dbReference>